<evidence type="ECO:0000313" key="3">
    <source>
        <dbReference type="Proteomes" id="UP000254337"/>
    </source>
</evidence>
<dbReference type="PANTHER" id="PTHR30037:SF4">
    <property type="entry name" value="DNA-3-METHYLADENINE GLYCOSYLASE I"/>
    <property type="match status" value="1"/>
</dbReference>
<dbReference type="OrthoDB" id="9807664at2"/>
<protein>
    <submittedName>
        <fullName evidence="2">DNA-3-methyladenine glycosylase I</fullName>
    </submittedName>
</protein>
<dbReference type="InterPro" id="IPR052891">
    <property type="entry name" value="DNA-3mA_glycosylase"/>
</dbReference>
<dbReference type="RefSeq" id="WP_107196590.1">
    <property type="nucleotide sequence ID" value="NZ_CP029462.1"/>
</dbReference>
<dbReference type="GO" id="GO:0006284">
    <property type="term" value="P:base-excision repair"/>
    <property type="evidence" value="ECO:0007669"/>
    <property type="project" value="InterPro"/>
</dbReference>
<dbReference type="PANTHER" id="PTHR30037">
    <property type="entry name" value="DNA-3-METHYLADENINE GLYCOSYLASE 1"/>
    <property type="match status" value="1"/>
</dbReference>
<dbReference type="Pfam" id="PF03352">
    <property type="entry name" value="Adenine_glyco"/>
    <property type="match status" value="1"/>
</dbReference>
<proteinExistence type="predicted"/>
<organism evidence="2 3">
    <name type="scientific">Megasphaera stantonii</name>
    <dbReference type="NCBI Taxonomy" id="2144175"/>
    <lineage>
        <taxon>Bacteria</taxon>
        <taxon>Bacillati</taxon>
        <taxon>Bacillota</taxon>
        <taxon>Negativicutes</taxon>
        <taxon>Veillonellales</taxon>
        <taxon>Veillonellaceae</taxon>
        <taxon>Megasphaera</taxon>
    </lineage>
</organism>
<keyword evidence="3" id="KW-1185">Reference proteome</keyword>
<gene>
    <name evidence="2" type="ORF">DKB62_09245</name>
</gene>
<keyword evidence="1" id="KW-0862">Zinc</keyword>
<dbReference type="AlphaFoldDB" id="A0A346B0U0"/>
<dbReference type="Gene3D" id="1.10.340.30">
    <property type="entry name" value="Hypothetical protein, domain 2"/>
    <property type="match status" value="1"/>
</dbReference>
<dbReference type="InterPro" id="IPR005019">
    <property type="entry name" value="Adenine_glyco"/>
</dbReference>
<feature type="binding site" evidence="1">
    <location>
        <position position="18"/>
    </location>
    <ligand>
        <name>Zn(2+)</name>
        <dbReference type="ChEBI" id="CHEBI:29105"/>
    </ligand>
</feature>
<accession>A0A346B0U0</accession>
<feature type="binding site" evidence="1">
    <location>
        <position position="176"/>
    </location>
    <ligand>
        <name>Zn(2+)</name>
        <dbReference type="ChEBI" id="CHEBI:29105"/>
    </ligand>
</feature>
<dbReference type="KEGG" id="meg:DKB62_09245"/>
<dbReference type="GO" id="GO:0046872">
    <property type="term" value="F:metal ion binding"/>
    <property type="evidence" value="ECO:0007669"/>
    <property type="project" value="UniProtKB-KW"/>
</dbReference>
<sequence length="187" mass="21178">MNSICPWALGDPLLREYHDTEWGVPCHDDTMLFELLCLEGAQAGLSWLTILKRREGYRKAFRNFSIPACAALTDGELEEIRLHGDVIRNRLKIASVRKNARVVQEIQQEFDSFDAYVWHFTEGKQIRNAWNDQGDMPAQSELSERISKDLKKRGASFVGPVIMYSFLQAAGVLNDHIASCPCGDGVY</sequence>
<dbReference type="EMBL" id="CP029462">
    <property type="protein sequence ID" value="AXL21733.1"/>
    <property type="molecule type" value="Genomic_DNA"/>
</dbReference>
<feature type="binding site" evidence="1">
    <location>
        <position position="5"/>
    </location>
    <ligand>
        <name>Zn(2+)</name>
        <dbReference type="ChEBI" id="CHEBI:29105"/>
    </ligand>
</feature>
<dbReference type="GO" id="GO:0008725">
    <property type="term" value="F:DNA-3-methyladenine glycosylase activity"/>
    <property type="evidence" value="ECO:0007669"/>
    <property type="project" value="InterPro"/>
</dbReference>
<reference evidence="2 3" key="1">
    <citation type="submission" date="2018-05" db="EMBL/GenBank/DDBJ databases">
        <title>Complete genome sequence of Megasphaera sp. AJH120T, isolated from the ceca of a chicken.</title>
        <authorList>
            <person name="Maki J."/>
            <person name="Looft T."/>
        </authorList>
    </citation>
    <scope>NUCLEOTIDE SEQUENCE [LARGE SCALE GENOMIC DNA]</scope>
    <source>
        <strain evidence="2 3">AJH120</strain>
    </source>
</reference>
<dbReference type="SUPFAM" id="SSF48150">
    <property type="entry name" value="DNA-glycosylase"/>
    <property type="match status" value="1"/>
</dbReference>
<evidence type="ECO:0000313" key="2">
    <source>
        <dbReference type="EMBL" id="AXL21733.1"/>
    </source>
</evidence>
<dbReference type="InterPro" id="IPR011257">
    <property type="entry name" value="DNA_glycosylase"/>
</dbReference>
<dbReference type="Proteomes" id="UP000254337">
    <property type="component" value="Chromosome"/>
</dbReference>
<keyword evidence="1" id="KW-0479">Metal-binding</keyword>
<name>A0A346B0U0_9FIRM</name>
<evidence type="ECO:0000256" key="1">
    <source>
        <dbReference type="PIRSR" id="PIRSR605019-1"/>
    </source>
</evidence>
<feature type="binding site" evidence="1">
    <location>
        <position position="180"/>
    </location>
    <ligand>
        <name>Zn(2+)</name>
        <dbReference type="ChEBI" id="CHEBI:29105"/>
    </ligand>
</feature>